<dbReference type="InterPro" id="IPR013324">
    <property type="entry name" value="RNA_pol_sigma_r3/r4-like"/>
</dbReference>
<evidence type="ECO:0000256" key="3">
    <source>
        <dbReference type="ARBA" id="ARBA00023082"/>
    </source>
</evidence>
<dbReference type="GO" id="GO:0016987">
    <property type="term" value="F:sigma factor activity"/>
    <property type="evidence" value="ECO:0007669"/>
    <property type="project" value="UniProtKB-KW"/>
</dbReference>
<dbReference type="SUPFAM" id="SSF88659">
    <property type="entry name" value="Sigma3 and sigma4 domains of RNA polymerase sigma factors"/>
    <property type="match status" value="1"/>
</dbReference>
<comment type="caution">
    <text evidence="7">The sequence shown here is derived from an EMBL/GenBank/DDBJ whole genome shotgun (WGS) entry which is preliminary data.</text>
</comment>
<evidence type="ECO:0000256" key="4">
    <source>
        <dbReference type="ARBA" id="ARBA00023163"/>
    </source>
</evidence>
<dbReference type="InterPro" id="IPR007627">
    <property type="entry name" value="RNA_pol_sigma70_r2"/>
</dbReference>
<feature type="domain" description="RNA polymerase sigma factor 70 region 4 type 2" evidence="6">
    <location>
        <begin position="124"/>
        <end position="173"/>
    </location>
</feature>
<keyword evidence="8" id="KW-1185">Reference proteome</keyword>
<dbReference type="InterPro" id="IPR014284">
    <property type="entry name" value="RNA_pol_sigma-70_dom"/>
</dbReference>
<dbReference type="Pfam" id="PF04542">
    <property type="entry name" value="Sigma70_r2"/>
    <property type="match status" value="1"/>
</dbReference>
<keyword evidence="3" id="KW-0731">Sigma factor</keyword>
<evidence type="ECO:0000256" key="2">
    <source>
        <dbReference type="ARBA" id="ARBA00023015"/>
    </source>
</evidence>
<dbReference type="RefSeq" id="WP_222580088.1">
    <property type="nucleotide sequence ID" value="NZ_JAHVHU010000009.1"/>
</dbReference>
<dbReference type="InterPro" id="IPR013249">
    <property type="entry name" value="RNA_pol_sigma70_r4_t2"/>
</dbReference>
<name>A0A953HNW0_9BACT</name>
<gene>
    <name evidence="7" type="ORF">KUV50_10425</name>
</gene>
<dbReference type="Proteomes" id="UP000753961">
    <property type="component" value="Unassembled WGS sequence"/>
</dbReference>
<dbReference type="NCBIfam" id="TIGR02937">
    <property type="entry name" value="sigma70-ECF"/>
    <property type="match status" value="1"/>
</dbReference>
<protein>
    <submittedName>
        <fullName evidence="7">Sigma-70 family RNA polymerase sigma factor</fullName>
    </submittedName>
</protein>
<dbReference type="PANTHER" id="PTHR43133:SF46">
    <property type="entry name" value="RNA POLYMERASE SIGMA-70 FACTOR ECF SUBFAMILY"/>
    <property type="match status" value="1"/>
</dbReference>
<dbReference type="InterPro" id="IPR013325">
    <property type="entry name" value="RNA_pol_sigma_r2"/>
</dbReference>
<dbReference type="Pfam" id="PF08281">
    <property type="entry name" value="Sigma70_r4_2"/>
    <property type="match status" value="1"/>
</dbReference>
<dbReference type="GO" id="GO:0006352">
    <property type="term" value="P:DNA-templated transcription initiation"/>
    <property type="evidence" value="ECO:0007669"/>
    <property type="project" value="InterPro"/>
</dbReference>
<keyword evidence="4" id="KW-0804">Transcription</keyword>
<reference evidence="7" key="1">
    <citation type="submission" date="2021-06" db="EMBL/GenBank/DDBJ databases">
        <title>44 bacteria genomes isolated from Dapeng, Shenzhen.</title>
        <authorList>
            <person name="Zheng W."/>
            <person name="Yu S."/>
            <person name="Huang Y."/>
        </authorList>
    </citation>
    <scope>NUCLEOTIDE SEQUENCE</scope>
    <source>
        <strain evidence="7">DP5N28-2</strain>
    </source>
</reference>
<comment type="similarity">
    <text evidence="1">Belongs to the sigma-70 factor family. ECF subfamily.</text>
</comment>
<dbReference type="GO" id="GO:0003677">
    <property type="term" value="F:DNA binding"/>
    <property type="evidence" value="ECO:0007669"/>
    <property type="project" value="InterPro"/>
</dbReference>
<dbReference type="Gene3D" id="1.10.10.10">
    <property type="entry name" value="Winged helix-like DNA-binding domain superfamily/Winged helix DNA-binding domain"/>
    <property type="match status" value="1"/>
</dbReference>
<dbReference type="PANTHER" id="PTHR43133">
    <property type="entry name" value="RNA POLYMERASE ECF-TYPE SIGMA FACTO"/>
    <property type="match status" value="1"/>
</dbReference>
<evidence type="ECO:0000259" key="6">
    <source>
        <dbReference type="Pfam" id="PF08281"/>
    </source>
</evidence>
<evidence type="ECO:0000313" key="8">
    <source>
        <dbReference type="Proteomes" id="UP000753961"/>
    </source>
</evidence>
<dbReference type="InterPro" id="IPR039425">
    <property type="entry name" value="RNA_pol_sigma-70-like"/>
</dbReference>
<accession>A0A953HNW0</accession>
<sequence>MKENDRKAEEIILESLKSGDESSFKIVYNQYWEKLYVVAFTRIKNSVGAEEVVQNVFVQLWCKKKSLEINNLSAYLAAMTRYEVYKYLARESKMKQREEVWTSKTYSYVTPFSSLENKLLLEFIRDLANELPEKCRLVFVENKLEDKSLKDVAHAMNISQKTAEAHLTKALRFIRIQLHNHLDIVLWILSAPLIL</sequence>
<evidence type="ECO:0000259" key="5">
    <source>
        <dbReference type="Pfam" id="PF04542"/>
    </source>
</evidence>
<evidence type="ECO:0000313" key="7">
    <source>
        <dbReference type="EMBL" id="MBY5958549.1"/>
    </source>
</evidence>
<dbReference type="SUPFAM" id="SSF88946">
    <property type="entry name" value="Sigma2 domain of RNA polymerase sigma factors"/>
    <property type="match status" value="1"/>
</dbReference>
<dbReference type="Gene3D" id="1.10.1740.10">
    <property type="match status" value="1"/>
</dbReference>
<proteinExistence type="inferred from homology"/>
<dbReference type="AlphaFoldDB" id="A0A953HNW0"/>
<keyword evidence="2" id="KW-0805">Transcription regulation</keyword>
<feature type="domain" description="RNA polymerase sigma-70 region 2" evidence="5">
    <location>
        <begin position="28"/>
        <end position="92"/>
    </location>
</feature>
<organism evidence="7 8">
    <name type="scientific">Membranihabitans marinus</name>
    <dbReference type="NCBI Taxonomy" id="1227546"/>
    <lineage>
        <taxon>Bacteria</taxon>
        <taxon>Pseudomonadati</taxon>
        <taxon>Bacteroidota</taxon>
        <taxon>Saprospiria</taxon>
        <taxon>Saprospirales</taxon>
        <taxon>Saprospiraceae</taxon>
        <taxon>Membranihabitans</taxon>
    </lineage>
</organism>
<dbReference type="EMBL" id="JAHVHU010000009">
    <property type="protein sequence ID" value="MBY5958549.1"/>
    <property type="molecule type" value="Genomic_DNA"/>
</dbReference>
<dbReference type="InterPro" id="IPR036388">
    <property type="entry name" value="WH-like_DNA-bd_sf"/>
</dbReference>
<evidence type="ECO:0000256" key="1">
    <source>
        <dbReference type="ARBA" id="ARBA00010641"/>
    </source>
</evidence>